<evidence type="ECO:0000313" key="3">
    <source>
        <dbReference type="Proteomes" id="UP001059617"/>
    </source>
</evidence>
<evidence type="ECO:0000256" key="1">
    <source>
        <dbReference type="SAM" id="MobiDB-lite"/>
    </source>
</evidence>
<sequence>MGAAGRATGAVTAVHRDRDRPVPVRPDLRGGRLARPGTAGQGLTACGSIAIIGAGGAGTTVLANRLGRLLDLPGTHLDARTVVRRCIADHGGHAVLIELTSHRQVERLLTQLGEQPARAGPASGS</sequence>
<feature type="region of interest" description="Disordered" evidence="1">
    <location>
        <begin position="1"/>
        <end position="39"/>
    </location>
</feature>
<keyword evidence="3" id="KW-1185">Reference proteome</keyword>
<reference evidence="2" key="1">
    <citation type="submission" date="2021-04" db="EMBL/GenBank/DDBJ databases">
        <authorList>
            <person name="Hartkoorn R.C."/>
            <person name="Beaudoing E."/>
            <person name="Hot D."/>
        </authorList>
    </citation>
    <scope>NUCLEOTIDE SEQUENCE</scope>
    <source>
        <strain evidence="2">NRRL B-16292</strain>
    </source>
</reference>
<name>A0ABY5W8N6_9ACTN</name>
<feature type="compositionally biased region" description="Basic and acidic residues" evidence="1">
    <location>
        <begin position="14"/>
        <end position="30"/>
    </location>
</feature>
<feature type="compositionally biased region" description="Low complexity" evidence="1">
    <location>
        <begin position="1"/>
        <end position="13"/>
    </location>
</feature>
<accession>A0ABY5W8N6</accession>
<evidence type="ECO:0000313" key="2">
    <source>
        <dbReference type="EMBL" id="UWP85725.1"/>
    </source>
</evidence>
<dbReference type="Proteomes" id="UP001059617">
    <property type="component" value="Chromosome"/>
</dbReference>
<dbReference type="RefSeq" id="WP_259863927.1">
    <property type="nucleotide sequence ID" value="NZ_BAAAST010000095.1"/>
</dbReference>
<organism evidence="2 3">
    <name type="scientific">Dactylosporangium fulvum</name>
    <dbReference type="NCBI Taxonomy" id="53359"/>
    <lineage>
        <taxon>Bacteria</taxon>
        <taxon>Bacillati</taxon>
        <taxon>Actinomycetota</taxon>
        <taxon>Actinomycetes</taxon>
        <taxon>Micromonosporales</taxon>
        <taxon>Micromonosporaceae</taxon>
        <taxon>Dactylosporangium</taxon>
    </lineage>
</organism>
<reference evidence="2" key="2">
    <citation type="submission" date="2022-09" db="EMBL/GenBank/DDBJ databases">
        <title>Biosynthetic gene clusters of Dactylosporangioum fulvum.</title>
        <authorList>
            <person name="Caradec T."/>
        </authorList>
    </citation>
    <scope>NUCLEOTIDE SEQUENCE</scope>
    <source>
        <strain evidence="2">NRRL B-16292</strain>
    </source>
</reference>
<proteinExistence type="predicted"/>
<protein>
    <submittedName>
        <fullName evidence="2">Uncharacterized protein</fullName>
    </submittedName>
</protein>
<dbReference type="EMBL" id="CP073720">
    <property type="protein sequence ID" value="UWP85725.1"/>
    <property type="molecule type" value="Genomic_DNA"/>
</dbReference>
<gene>
    <name evidence="2" type="ORF">Dfulv_16380</name>
</gene>